<dbReference type="EMBL" id="NITY01000002">
    <property type="protein sequence ID" value="PHM45339.1"/>
    <property type="molecule type" value="Genomic_DNA"/>
</dbReference>
<reference evidence="4" key="2">
    <citation type="submission" date="2016-10" db="EMBL/GenBank/DDBJ databases">
        <authorList>
            <person name="Varghese N."/>
            <person name="Submissions S."/>
        </authorList>
    </citation>
    <scope>NUCLEOTIDE SEQUENCE [LARGE SCALE GENOMIC DNA]</scope>
    <source>
        <strain evidence="4">DSM 17908</strain>
    </source>
</reference>
<dbReference type="SFLD" id="SFLDG01150">
    <property type="entry name" value="Main.1:_Beta-like"/>
    <property type="match status" value="1"/>
</dbReference>
<dbReference type="SUPFAM" id="SSF47616">
    <property type="entry name" value="GST C-terminal domain-like"/>
    <property type="match status" value="1"/>
</dbReference>
<dbReference type="Proteomes" id="UP000198919">
    <property type="component" value="Unassembled WGS sequence"/>
</dbReference>
<evidence type="ECO:0000313" key="2">
    <source>
        <dbReference type="EMBL" id="PHM45339.1"/>
    </source>
</evidence>
<dbReference type="RefSeq" id="WP_092508696.1">
    <property type="nucleotide sequence ID" value="NZ_CAWNQB010000012.1"/>
</dbReference>
<dbReference type="Gene3D" id="3.40.30.10">
    <property type="entry name" value="Glutaredoxin"/>
    <property type="match status" value="1"/>
</dbReference>
<dbReference type="OrthoDB" id="9810080at2"/>
<keyword evidence="5" id="KW-1185">Reference proteome</keyword>
<dbReference type="GO" id="GO:0016740">
    <property type="term" value="F:transferase activity"/>
    <property type="evidence" value="ECO:0007669"/>
    <property type="project" value="UniProtKB-KW"/>
</dbReference>
<sequence length="198" mass="22864">MKIYTYPKSRSLRVLWAIEEIGIPYDSVKVDLFNPDSDIKSPHPRGKIPFCTDEDISISETLAICIYLCEKYAGETLYPAKIEEKAAVNSWLNFALTDLEAPVWGLIKQLMFLPENRRSPDVVNYFRIEANKAVSQVKLIENDQWIAGENFTLADIFMSHTLQWAKFCGIPMDKSIEHYIDRAMNRPAFLIAQERNNR</sequence>
<dbReference type="AlphaFoldDB" id="A0A1I3LYC3"/>
<dbReference type="Pfam" id="PF00043">
    <property type="entry name" value="GST_C"/>
    <property type="match status" value="1"/>
</dbReference>
<dbReference type="SFLD" id="SFLDS00019">
    <property type="entry name" value="Glutathione_Transferase_(cytos"/>
    <property type="match status" value="1"/>
</dbReference>
<evidence type="ECO:0000313" key="5">
    <source>
        <dbReference type="Proteomes" id="UP000224607"/>
    </source>
</evidence>
<dbReference type="PANTHER" id="PTHR44051:SF8">
    <property type="entry name" value="GLUTATHIONE S-TRANSFERASE GSTA"/>
    <property type="match status" value="1"/>
</dbReference>
<reference evidence="3" key="1">
    <citation type="submission" date="2016-10" db="EMBL/GenBank/DDBJ databases">
        <authorList>
            <person name="de Groot N.N."/>
        </authorList>
    </citation>
    <scope>NUCLEOTIDE SEQUENCE [LARGE SCALE GENOMIC DNA]</scope>
    <source>
        <strain evidence="3">DSM 17908</strain>
    </source>
</reference>
<dbReference type="SUPFAM" id="SSF52833">
    <property type="entry name" value="Thioredoxin-like"/>
    <property type="match status" value="1"/>
</dbReference>
<dbReference type="InterPro" id="IPR004046">
    <property type="entry name" value="GST_C"/>
</dbReference>
<gene>
    <name evidence="3" type="ORF">SAMN05421680_104106</name>
    <name evidence="2" type="ORF">Xmau_00989</name>
</gene>
<dbReference type="STRING" id="351675.SAMN05421680_104106"/>
<dbReference type="Proteomes" id="UP000224607">
    <property type="component" value="Unassembled WGS sequence"/>
</dbReference>
<evidence type="ECO:0000259" key="1">
    <source>
        <dbReference type="PROSITE" id="PS50404"/>
    </source>
</evidence>
<dbReference type="EMBL" id="FORG01000004">
    <property type="protein sequence ID" value="SFI89677.1"/>
    <property type="molecule type" value="Genomic_DNA"/>
</dbReference>
<dbReference type="Gene3D" id="1.20.1050.10">
    <property type="match status" value="1"/>
</dbReference>
<name>A0A1I3LYC3_9GAMM</name>
<feature type="domain" description="GST N-terminal" evidence="1">
    <location>
        <begin position="1"/>
        <end position="76"/>
    </location>
</feature>
<keyword evidence="3" id="KW-0808">Transferase</keyword>
<reference evidence="2 5" key="3">
    <citation type="journal article" date="2017" name="Nat. Microbiol.">
        <title>Natural product diversity associated with the nematode symbionts Photorhabdus and Xenorhabdus.</title>
        <authorList>
            <person name="Tobias N.J."/>
            <person name="Wolff H."/>
            <person name="Djahanschiri B."/>
            <person name="Grundmann F."/>
            <person name="Kronenwerth M."/>
            <person name="Shi Y.M."/>
            <person name="Simonyi S."/>
            <person name="Grun P."/>
            <person name="Shapiro-Ilan D."/>
            <person name="Pidot S.J."/>
            <person name="Stinear T.P."/>
            <person name="Ebersberger I."/>
            <person name="Bode H.B."/>
        </authorList>
    </citation>
    <scope>NUCLEOTIDE SEQUENCE [LARGE SCALE GENOMIC DNA]</scope>
    <source>
        <strain evidence="2 5">DSM 17908</strain>
    </source>
</reference>
<dbReference type="InterPro" id="IPR004045">
    <property type="entry name" value="Glutathione_S-Trfase_N"/>
</dbReference>
<dbReference type="CDD" id="cd03046">
    <property type="entry name" value="GST_N_GTT1_like"/>
    <property type="match status" value="1"/>
</dbReference>
<proteinExistence type="predicted"/>
<dbReference type="SFLD" id="SFLDG00358">
    <property type="entry name" value="Main_(cytGST)"/>
    <property type="match status" value="1"/>
</dbReference>
<accession>A0A1I3LYC3</accession>
<dbReference type="PROSITE" id="PS50404">
    <property type="entry name" value="GST_NTER"/>
    <property type="match status" value="1"/>
</dbReference>
<dbReference type="InterPro" id="IPR036249">
    <property type="entry name" value="Thioredoxin-like_sf"/>
</dbReference>
<dbReference type="InterPro" id="IPR036282">
    <property type="entry name" value="Glutathione-S-Trfase_C_sf"/>
</dbReference>
<dbReference type="PANTHER" id="PTHR44051">
    <property type="entry name" value="GLUTATHIONE S-TRANSFERASE-RELATED"/>
    <property type="match status" value="1"/>
</dbReference>
<dbReference type="InterPro" id="IPR040079">
    <property type="entry name" value="Glutathione_S-Trfase"/>
</dbReference>
<evidence type="ECO:0000313" key="3">
    <source>
        <dbReference type="EMBL" id="SFI89677.1"/>
    </source>
</evidence>
<organism evidence="3 4">
    <name type="scientific">Xenorhabdus mauleonii</name>
    <dbReference type="NCBI Taxonomy" id="351675"/>
    <lineage>
        <taxon>Bacteria</taxon>
        <taxon>Pseudomonadati</taxon>
        <taxon>Pseudomonadota</taxon>
        <taxon>Gammaproteobacteria</taxon>
        <taxon>Enterobacterales</taxon>
        <taxon>Morganellaceae</taxon>
        <taxon>Xenorhabdus</taxon>
    </lineage>
</organism>
<evidence type="ECO:0000313" key="4">
    <source>
        <dbReference type="Proteomes" id="UP000198919"/>
    </source>
</evidence>
<protein>
    <submittedName>
        <fullName evidence="3">Glutathione S-transferase</fullName>
    </submittedName>
</protein>
<dbReference type="Pfam" id="PF13417">
    <property type="entry name" value="GST_N_3"/>
    <property type="match status" value="1"/>
</dbReference>